<keyword evidence="2" id="KW-1185">Reference proteome</keyword>
<comment type="caution">
    <text evidence="1">The sequence shown here is derived from an EMBL/GenBank/DDBJ whole genome shotgun (WGS) entry which is preliminary data.</text>
</comment>
<protein>
    <submittedName>
        <fullName evidence="1">Uncharacterized protein</fullName>
    </submittedName>
</protein>
<evidence type="ECO:0000313" key="1">
    <source>
        <dbReference type="EMBL" id="KAJ8106215.1"/>
    </source>
</evidence>
<reference evidence="1" key="1">
    <citation type="submission" date="2022-11" db="EMBL/GenBank/DDBJ databases">
        <title>Genome Sequence of Nemania bipapillata.</title>
        <authorList>
            <person name="Buettner E."/>
        </authorList>
    </citation>
    <scope>NUCLEOTIDE SEQUENCE</scope>
    <source>
        <strain evidence="1">CP14</strain>
    </source>
</reference>
<name>A0ACC2HTJ9_9PEZI</name>
<dbReference type="Proteomes" id="UP001153334">
    <property type="component" value="Unassembled WGS sequence"/>
</dbReference>
<accession>A0ACC2HTJ9</accession>
<proteinExistence type="predicted"/>
<dbReference type="EMBL" id="JAPESX010002916">
    <property type="protein sequence ID" value="KAJ8106215.1"/>
    <property type="molecule type" value="Genomic_DNA"/>
</dbReference>
<organism evidence="1 2">
    <name type="scientific">Nemania bipapillata</name>
    <dbReference type="NCBI Taxonomy" id="110536"/>
    <lineage>
        <taxon>Eukaryota</taxon>
        <taxon>Fungi</taxon>
        <taxon>Dikarya</taxon>
        <taxon>Ascomycota</taxon>
        <taxon>Pezizomycotina</taxon>
        <taxon>Sordariomycetes</taxon>
        <taxon>Xylariomycetidae</taxon>
        <taxon>Xylariales</taxon>
        <taxon>Xylariaceae</taxon>
        <taxon>Nemania</taxon>
    </lineage>
</organism>
<gene>
    <name evidence="1" type="ORF">ONZ43_g7139</name>
</gene>
<evidence type="ECO:0000313" key="2">
    <source>
        <dbReference type="Proteomes" id="UP001153334"/>
    </source>
</evidence>
<sequence>MATQNAQHRSPEQRDASWEAERDRLLLEEQKRKDLQRLEEELENSRKAKAQPHKLRSPVVEKFVLLAKGSRSNHKDGVSPASSAVTSPRSSTRKSGHEPVNTPPAHIEPGGKGIVPQKDAPTSAINAGDRYVAVRCRQYSLSLPVTPETTIIDIIARSSGRLQWDLEVGPEKCLVIEQYGVLGLERRLRRYEYIRDVMNSWDTDDQNQLLVTIPDPNENNEDLDIGAVSNSQNAPSGCQLYMYHSNRPGKWNKRYITLLESGQIISAKKPNAKTTDKDTISLCHLSDFDVYTPTESQMRRHIKPPKRYCFAIKSQHKTTLFLNTENYVQYFSTEDSQIAREFKQRAHSWRSWYLVGRRPEIRKTQASSAAKGEDRLSPPQSPPTKHETKKIDNITAADGHRLRVSIDESRYSLGQFEPLLDMKRFDKRLSQFGTDFLPTESDPPSRPAAEQSVRRRLSKRERPDYKPPQVSKRESEEGFTGGLLGEGYDHRKQALADLEKKKRPQELAFTEGPSLLNTQQESESSAEKPDSPSWFPSALEHTAKHRAAVPQTTATRPTTSAGPGASS</sequence>